<dbReference type="AlphaFoldDB" id="A0A674INL5"/>
<dbReference type="SUPFAM" id="SSF49562">
    <property type="entry name" value="C2 domain (Calcium/lipid-binding domain, CaLB)"/>
    <property type="match status" value="1"/>
</dbReference>
<evidence type="ECO:0000313" key="2">
    <source>
        <dbReference type="Proteomes" id="UP000472274"/>
    </source>
</evidence>
<reference evidence="1" key="1">
    <citation type="submission" date="2025-08" db="UniProtKB">
        <authorList>
            <consortium name="Ensembl"/>
        </authorList>
    </citation>
    <scope>IDENTIFICATION</scope>
</reference>
<evidence type="ECO:0008006" key="3">
    <source>
        <dbReference type="Google" id="ProtNLM"/>
    </source>
</evidence>
<keyword evidence="2" id="KW-1185">Reference proteome</keyword>
<name>A0A674INL5_9SAUR</name>
<dbReference type="Proteomes" id="UP000472274">
    <property type="component" value="Unplaced"/>
</dbReference>
<protein>
    <recommendedName>
        <fullName evidence="3">C2 domain-containing protein</fullName>
    </recommendedName>
</protein>
<accession>A0A674INL5</accession>
<dbReference type="Ensembl" id="ENSTMTT00000009447.1">
    <property type="protein sequence ID" value="ENSTMTP00000009139.1"/>
    <property type="gene ID" value="ENSTMTG00000006668.1"/>
</dbReference>
<dbReference type="GeneTree" id="ENSGT00960000188372"/>
<organism evidence="1 2">
    <name type="scientific">Terrapene triunguis</name>
    <name type="common">Three-toed box turtle</name>
    <dbReference type="NCBI Taxonomy" id="2587831"/>
    <lineage>
        <taxon>Eukaryota</taxon>
        <taxon>Metazoa</taxon>
        <taxon>Chordata</taxon>
        <taxon>Craniata</taxon>
        <taxon>Vertebrata</taxon>
        <taxon>Euteleostomi</taxon>
        <taxon>Archelosauria</taxon>
        <taxon>Testudinata</taxon>
        <taxon>Testudines</taxon>
        <taxon>Cryptodira</taxon>
        <taxon>Durocryptodira</taxon>
        <taxon>Testudinoidea</taxon>
        <taxon>Emydidae</taxon>
        <taxon>Terrapene</taxon>
    </lineage>
</organism>
<dbReference type="Gene3D" id="2.60.40.150">
    <property type="entry name" value="C2 domain"/>
    <property type="match status" value="1"/>
</dbReference>
<reference evidence="1" key="2">
    <citation type="submission" date="2025-09" db="UniProtKB">
        <authorList>
            <consortium name="Ensembl"/>
        </authorList>
    </citation>
    <scope>IDENTIFICATION</scope>
</reference>
<proteinExistence type="predicted"/>
<dbReference type="InParanoid" id="A0A674INL5"/>
<dbReference type="InterPro" id="IPR035892">
    <property type="entry name" value="C2_domain_sf"/>
</dbReference>
<evidence type="ECO:0000313" key="1">
    <source>
        <dbReference type="Ensembl" id="ENSTMTP00000009139.1"/>
    </source>
</evidence>
<sequence>CRHISTFRSLFSGRNEGSREARTSVIIFNETFLFHLAEPVAGACTVLVSIYEMNSRARGSNRQLIGQAVLGKRSPSEANDHWALMMQSVQQPVAKWHPLLL</sequence>